<dbReference type="Proteomes" id="UP001603978">
    <property type="component" value="Unassembled WGS sequence"/>
</dbReference>
<organism evidence="2 3">
    <name type="scientific">Nonomuraea marmarensis</name>
    <dbReference type="NCBI Taxonomy" id="3351344"/>
    <lineage>
        <taxon>Bacteria</taxon>
        <taxon>Bacillati</taxon>
        <taxon>Actinomycetota</taxon>
        <taxon>Actinomycetes</taxon>
        <taxon>Streptosporangiales</taxon>
        <taxon>Streptosporangiaceae</taxon>
        <taxon>Nonomuraea</taxon>
    </lineage>
</organism>
<evidence type="ECO:0000313" key="3">
    <source>
        <dbReference type="Proteomes" id="UP001603978"/>
    </source>
</evidence>
<dbReference type="InterPro" id="IPR011042">
    <property type="entry name" value="6-blade_b-propeller_TolB-like"/>
</dbReference>
<dbReference type="SUPFAM" id="SSF82171">
    <property type="entry name" value="DPP6 N-terminal domain-like"/>
    <property type="match status" value="1"/>
</dbReference>
<evidence type="ECO:0000313" key="2">
    <source>
        <dbReference type="EMBL" id="MFG1708772.1"/>
    </source>
</evidence>
<gene>
    <name evidence="2" type="ORF">ACFLIM_36800</name>
</gene>
<accession>A0ABW7ARA3</accession>
<name>A0ABW7ARA3_9ACTN</name>
<proteinExistence type="predicted"/>
<keyword evidence="1" id="KW-0732">Signal</keyword>
<protein>
    <submittedName>
        <fullName evidence="2">TolB family protein</fullName>
    </submittedName>
</protein>
<evidence type="ECO:0000256" key="1">
    <source>
        <dbReference type="SAM" id="SignalP"/>
    </source>
</evidence>
<sequence>MKIRVVAGAVLGAVLVVPSVASAATTPELSGGAVYVSAANQLSRYEDGKWATLAKTGDLPQFSASPDGKKAAWVTSDGRLQIRQGGRTTTIVSALQGGTPCLTPVWSPDSARVAYAGAGNKIMHVRADGTDSPHKLGTSEGVCHLAWSANGRYVAGYTGEADALYRLDTQTGKAVRAKGVKLVTHLQSLSPDGRKAVVEFPQNRDMLGDGGWPTWFKPVVVDMVTGKRVPMAVKGRLLGAFYLADGRLVVRVGGAEHNTLVVLDGAGKELQRIAEPAKARKQALLQVLP</sequence>
<feature type="chain" id="PRO_5047267189" evidence="1">
    <location>
        <begin position="24"/>
        <end position="289"/>
    </location>
</feature>
<feature type="signal peptide" evidence="1">
    <location>
        <begin position="1"/>
        <end position="23"/>
    </location>
</feature>
<reference evidence="2 3" key="1">
    <citation type="submission" date="2024-10" db="EMBL/GenBank/DDBJ databases">
        <authorList>
            <person name="Topkara A.R."/>
            <person name="Saygin H."/>
        </authorList>
    </citation>
    <scope>NUCLEOTIDE SEQUENCE [LARGE SCALE GENOMIC DNA]</scope>
    <source>
        <strain evidence="2 3">M3C6</strain>
    </source>
</reference>
<comment type="caution">
    <text evidence="2">The sequence shown here is derived from an EMBL/GenBank/DDBJ whole genome shotgun (WGS) entry which is preliminary data.</text>
</comment>
<dbReference type="RefSeq" id="WP_393173000.1">
    <property type="nucleotide sequence ID" value="NZ_JBICRM010000030.1"/>
</dbReference>
<dbReference type="EMBL" id="JBICRM010000030">
    <property type="protein sequence ID" value="MFG1708772.1"/>
    <property type="molecule type" value="Genomic_DNA"/>
</dbReference>
<keyword evidence="3" id="KW-1185">Reference proteome</keyword>
<dbReference type="Gene3D" id="2.120.10.30">
    <property type="entry name" value="TolB, C-terminal domain"/>
    <property type="match status" value="1"/>
</dbReference>